<keyword evidence="3 6" id="KW-1133">Transmembrane helix</keyword>
<feature type="transmembrane region" description="Helical" evidence="6">
    <location>
        <begin position="372"/>
        <end position="394"/>
    </location>
</feature>
<feature type="transmembrane region" description="Helical" evidence="6">
    <location>
        <begin position="278"/>
        <end position="295"/>
    </location>
</feature>
<evidence type="ECO:0000313" key="9">
    <source>
        <dbReference type="EMBL" id="OEV09187.1"/>
    </source>
</evidence>
<name>A0A1E7KZ18_9ACTN</name>
<feature type="transmembrane region" description="Helical" evidence="6">
    <location>
        <begin position="181"/>
        <end position="202"/>
    </location>
</feature>
<evidence type="ECO:0000256" key="4">
    <source>
        <dbReference type="ARBA" id="ARBA00023136"/>
    </source>
</evidence>
<feature type="domain" description="NADH:quinone oxidoreductase/Mrp antiporter transmembrane" evidence="7">
    <location>
        <begin position="135"/>
        <end position="421"/>
    </location>
</feature>
<dbReference type="GO" id="GO:0008137">
    <property type="term" value="F:NADH dehydrogenase (ubiquinone) activity"/>
    <property type="evidence" value="ECO:0007669"/>
    <property type="project" value="InterPro"/>
</dbReference>
<dbReference type="Proteomes" id="UP000176005">
    <property type="component" value="Unassembled WGS sequence"/>
</dbReference>
<dbReference type="PATRIC" id="fig|518642.10.peg.5309"/>
<dbReference type="Pfam" id="PF00361">
    <property type="entry name" value="Proton_antipo_M"/>
    <property type="match status" value="1"/>
</dbReference>
<sequence>MESLIGLLVGFPLLGAAVLLCGGRKLDRSGHWLGVLLSGASFVTGVVLFAGMLGKPTDQRALHQHLFTWVPVESFQANVAFQLDQLAMTFVLLITGVGTLIHIYSVGYMEHDVGRRRFFGYLNLFLAAMLLLVLADNYLLLYVGWEGVGLASYLLIGFWQFKPSAAVAAKKAFLVNRVGDAGLAIAIFLMFTTFGSFTFAPVLDNATDAGEGKLTAIGLMLLLAACGKSAQVPLQSWLGDAMEGPTPVSALIHAATMVTAGVYLITRSGAIFNGAPDAQTVVVVVGAVTLLYGAIVGCAKDDIKKALAGSTMSQIGYMVLAAGLGPIGYAFAIMHLVTHGFFKAGLFLGAGSVMHGMNDEVDMRRYGGLRKYMPVTFVTFGLGYLAIIGFPGLSGFFSKDQIIEAAFAKGGTQGWILGAVTLVGAAITAYYMTRVMLMTFFGEERWKGQENEPHPHESPKIMTVPMIVLAFGSVFAGGLFKAGESFVHWLEPVTQFEHGHSPVSAAAVTGATVVALLLGVGGAWLQYGRRPVPSVAPRGSLLTRAARRDLLQDDINHAVLVKPGEYLTRGLVYADNKVVDGAVNGTAAAFGGLSGRTRRVQNGFVRSYAVSMFGGAAVLVAATLLMRAV</sequence>
<feature type="transmembrane region" description="Helical" evidence="6">
    <location>
        <begin position="503"/>
        <end position="525"/>
    </location>
</feature>
<evidence type="ECO:0000259" key="7">
    <source>
        <dbReference type="Pfam" id="PF00361"/>
    </source>
</evidence>
<evidence type="ECO:0000259" key="8">
    <source>
        <dbReference type="Pfam" id="PF00662"/>
    </source>
</evidence>
<dbReference type="PRINTS" id="PR01435">
    <property type="entry name" value="NPOXDRDTASE5"/>
</dbReference>
<feature type="domain" description="NADH-Ubiquinone oxidoreductase (complex I) chain 5 N-terminal" evidence="8">
    <location>
        <begin position="69"/>
        <end position="119"/>
    </location>
</feature>
<dbReference type="InterPro" id="IPR001516">
    <property type="entry name" value="Proton_antipo_N"/>
</dbReference>
<dbReference type="GO" id="GO:0015990">
    <property type="term" value="P:electron transport coupled proton transport"/>
    <property type="evidence" value="ECO:0007669"/>
    <property type="project" value="TreeGrafter"/>
</dbReference>
<feature type="transmembrane region" description="Helical" evidence="6">
    <location>
        <begin position="608"/>
        <end position="626"/>
    </location>
</feature>
<evidence type="ECO:0000256" key="1">
    <source>
        <dbReference type="ARBA" id="ARBA00004127"/>
    </source>
</evidence>
<evidence type="ECO:0000313" key="10">
    <source>
        <dbReference type="Proteomes" id="UP000176005"/>
    </source>
</evidence>
<dbReference type="PANTHER" id="PTHR42829">
    <property type="entry name" value="NADH-UBIQUINONE OXIDOREDUCTASE CHAIN 5"/>
    <property type="match status" value="1"/>
</dbReference>
<feature type="transmembrane region" description="Helical" evidence="6">
    <location>
        <begin position="142"/>
        <end position="161"/>
    </location>
</feature>
<dbReference type="AlphaFoldDB" id="A0A1E7KZ18"/>
<dbReference type="Pfam" id="PF00662">
    <property type="entry name" value="Proton_antipo_N"/>
    <property type="match status" value="1"/>
</dbReference>
<dbReference type="InterPro" id="IPR018393">
    <property type="entry name" value="NADHpl_OxRdtase_5_subgr"/>
</dbReference>
<organism evidence="9 10">
    <name type="scientific">Streptomyces nanshensis</name>
    <dbReference type="NCBI Taxonomy" id="518642"/>
    <lineage>
        <taxon>Bacteria</taxon>
        <taxon>Bacillati</taxon>
        <taxon>Actinomycetota</taxon>
        <taxon>Actinomycetes</taxon>
        <taxon>Kitasatosporales</taxon>
        <taxon>Streptomycetaceae</taxon>
        <taxon>Streptomyces</taxon>
    </lineage>
</organism>
<evidence type="ECO:0000256" key="6">
    <source>
        <dbReference type="SAM" id="Phobius"/>
    </source>
</evidence>
<reference evidence="9 10" key="1">
    <citation type="journal article" date="2016" name="Front. Microbiol.">
        <title>Comparative Genomics Analysis of Streptomyces Species Reveals Their Adaptation to the Marine Environment and Their Diversity at the Genomic Level.</title>
        <authorList>
            <person name="Tian X."/>
            <person name="Zhang Z."/>
            <person name="Yang T."/>
            <person name="Chen M."/>
            <person name="Li J."/>
            <person name="Chen F."/>
            <person name="Yang J."/>
            <person name="Li W."/>
            <person name="Zhang B."/>
            <person name="Zhang Z."/>
            <person name="Wu J."/>
            <person name="Zhang C."/>
            <person name="Long L."/>
            <person name="Xiao J."/>
        </authorList>
    </citation>
    <scope>NUCLEOTIDE SEQUENCE [LARGE SCALE GENOMIC DNA]</scope>
    <source>
        <strain evidence="9 10">SCSIO 10429</strain>
    </source>
</reference>
<dbReference type="GO" id="GO:0012505">
    <property type="term" value="C:endomembrane system"/>
    <property type="evidence" value="ECO:0007669"/>
    <property type="project" value="UniProtKB-SubCell"/>
</dbReference>
<evidence type="ECO:0000256" key="2">
    <source>
        <dbReference type="ARBA" id="ARBA00022692"/>
    </source>
</evidence>
<feature type="transmembrane region" description="Helical" evidence="6">
    <location>
        <begin position="246"/>
        <end position="266"/>
    </location>
</feature>
<dbReference type="NCBIfam" id="NF005141">
    <property type="entry name" value="PRK06590.1"/>
    <property type="match status" value="1"/>
</dbReference>
<evidence type="ECO:0000256" key="5">
    <source>
        <dbReference type="RuleBase" id="RU000320"/>
    </source>
</evidence>
<dbReference type="NCBIfam" id="TIGR01974">
    <property type="entry name" value="NDH_I_L"/>
    <property type="match status" value="1"/>
</dbReference>
<protein>
    <submittedName>
        <fullName evidence="9">NADH:ubiquinone oxidoreductase subunit L</fullName>
    </submittedName>
</protein>
<feature type="transmembrane region" description="Helical" evidence="6">
    <location>
        <begin position="118"/>
        <end position="135"/>
    </location>
</feature>
<keyword evidence="2 5" id="KW-0812">Transmembrane</keyword>
<keyword evidence="9" id="KW-0830">Ubiquinone</keyword>
<dbReference type="Gene3D" id="1.20.5.2700">
    <property type="match status" value="1"/>
</dbReference>
<comment type="caution">
    <text evidence="9">The sequence shown here is derived from an EMBL/GenBank/DDBJ whole genome shotgun (WGS) entry which is preliminary data.</text>
</comment>
<dbReference type="PANTHER" id="PTHR42829:SF2">
    <property type="entry name" value="NADH-UBIQUINONE OXIDOREDUCTASE CHAIN 5"/>
    <property type="match status" value="1"/>
</dbReference>
<keyword evidence="4 6" id="KW-0472">Membrane</keyword>
<dbReference type="EMBL" id="LJGW01000378">
    <property type="protein sequence ID" value="OEV09187.1"/>
    <property type="molecule type" value="Genomic_DNA"/>
</dbReference>
<feature type="transmembrane region" description="Helical" evidence="6">
    <location>
        <begin position="315"/>
        <end position="337"/>
    </location>
</feature>
<dbReference type="GO" id="GO:0016020">
    <property type="term" value="C:membrane"/>
    <property type="evidence" value="ECO:0007669"/>
    <property type="project" value="UniProtKB-SubCell"/>
</dbReference>
<dbReference type="RefSeq" id="WP_070018868.1">
    <property type="nucleotide sequence ID" value="NZ_LJGW01000378.1"/>
</dbReference>
<feature type="transmembrane region" description="Helical" evidence="6">
    <location>
        <begin position="86"/>
        <end position="106"/>
    </location>
</feature>
<accession>A0A1E7KZ18</accession>
<comment type="subcellular location">
    <subcellularLocation>
        <location evidence="1">Endomembrane system</location>
        <topology evidence="1">Multi-pass membrane protein</topology>
    </subcellularLocation>
    <subcellularLocation>
        <location evidence="5">Membrane</location>
        <topology evidence="5">Multi-pass membrane protein</topology>
    </subcellularLocation>
</comment>
<gene>
    <name evidence="9" type="ORF">AN218_23295</name>
</gene>
<feature type="transmembrane region" description="Helical" evidence="6">
    <location>
        <begin position="414"/>
        <end position="441"/>
    </location>
</feature>
<dbReference type="InterPro" id="IPR003945">
    <property type="entry name" value="NU5C-like"/>
</dbReference>
<dbReference type="PRINTS" id="PR01434">
    <property type="entry name" value="NADHDHGNASE5"/>
</dbReference>
<dbReference type="GO" id="GO:0003954">
    <property type="term" value="F:NADH dehydrogenase activity"/>
    <property type="evidence" value="ECO:0007669"/>
    <property type="project" value="TreeGrafter"/>
</dbReference>
<dbReference type="GO" id="GO:0042773">
    <property type="term" value="P:ATP synthesis coupled electron transport"/>
    <property type="evidence" value="ECO:0007669"/>
    <property type="project" value="InterPro"/>
</dbReference>
<dbReference type="InterPro" id="IPR001750">
    <property type="entry name" value="ND/Mrp_TM"/>
</dbReference>
<feature type="transmembrane region" description="Helical" evidence="6">
    <location>
        <begin position="461"/>
        <end position="483"/>
    </location>
</feature>
<keyword evidence="10" id="KW-1185">Reference proteome</keyword>
<feature type="transmembrane region" description="Helical" evidence="6">
    <location>
        <begin position="31"/>
        <end position="53"/>
    </location>
</feature>
<proteinExistence type="predicted"/>
<evidence type="ECO:0000256" key="3">
    <source>
        <dbReference type="ARBA" id="ARBA00022989"/>
    </source>
</evidence>